<accession>A0A914BMG1</accession>
<feature type="domain" description="Zinc finger CHCC-type" evidence="1">
    <location>
        <begin position="84"/>
        <end position="118"/>
    </location>
</feature>
<dbReference type="OrthoDB" id="307899at2759"/>
<organism evidence="2 3">
    <name type="scientific">Patiria miniata</name>
    <name type="common">Bat star</name>
    <name type="synonym">Asterina miniata</name>
    <dbReference type="NCBI Taxonomy" id="46514"/>
    <lineage>
        <taxon>Eukaryota</taxon>
        <taxon>Metazoa</taxon>
        <taxon>Echinodermata</taxon>
        <taxon>Eleutherozoa</taxon>
        <taxon>Asterozoa</taxon>
        <taxon>Asteroidea</taxon>
        <taxon>Valvatacea</taxon>
        <taxon>Valvatida</taxon>
        <taxon>Asterinidae</taxon>
        <taxon>Patiria</taxon>
    </lineage>
</organism>
<dbReference type="GO" id="GO:0006120">
    <property type="term" value="P:mitochondrial electron transport, NADH to ubiquinone"/>
    <property type="evidence" value="ECO:0007669"/>
    <property type="project" value="TreeGrafter"/>
</dbReference>
<dbReference type="Proteomes" id="UP000887568">
    <property type="component" value="Unplaced"/>
</dbReference>
<dbReference type="Pfam" id="PF10276">
    <property type="entry name" value="zf-CHCC"/>
    <property type="match status" value="1"/>
</dbReference>
<evidence type="ECO:0000259" key="1">
    <source>
        <dbReference type="Pfam" id="PF10276"/>
    </source>
</evidence>
<dbReference type="AlphaFoldDB" id="A0A914BMG1"/>
<dbReference type="InterPro" id="IPR019401">
    <property type="entry name" value="Znf_CHCC"/>
</dbReference>
<protein>
    <recommendedName>
        <fullName evidence="1">Zinc finger CHCC-type domain-containing protein</fullName>
    </recommendedName>
</protein>
<evidence type="ECO:0000313" key="3">
    <source>
        <dbReference type="Proteomes" id="UP000887568"/>
    </source>
</evidence>
<dbReference type="GeneID" id="119744839"/>
<dbReference type="PANTHER" id="PTHR13156">
    <property type="entry name" value="NADH-UBIQUINONE OXIDOREDUCTASE 13 KD-A SUBUNIT"/>
    <property type="match status" value="1"/>
</dbReference>
<proteinExistence type="predicted"/>
<dbReference type="EnsemblMetazoa" id="XM_038221008.1">
    <property type="protein sequence ID" value="XP_038076936.1"/>
    <property type="gene ID" value="LOC119744839"/>
</dbReference>
<sequence length="123" mass="14117">MAAFRSVFRLCLRPQFCRFQTFPRQFSASSRCFAVTEKVTHTGQAFDEGDYRKLRYVDREKELNEKFAIDLVDEEPPKEVEATSVWCDGGDPSTGHPRVYINLDIPGPHACGYCGLRYVHKAH</sequence>
<dbReference type="GO" id="GO:0005739">
    <property type="term" value="C:mitochondrion"/>
    <property type="evidence" value="ECO:0007669"/>
    <property type="project" value="GOC"/>
</dbReference>
<dbReference type="PANTHER" id="PTHR13156:SF0">
    <property type="entry name" value="NADH DEHYDROGENASE [UBIQUINONE] IRON-SULFUR PROTEIN 6, MITOCHONDRIAL"/>
    <property type="match status" value="1"/>
</dbReference>
<dbReference type="OMA" id="GSHTCGY"/>
<dbReference type="Gene3D" id="2.60.260.40">
    <property type="entry name" value="q5lls5 like domains"/>
    <property type="match status" value="1"/>
</dbReference>
<dbReference type="CTD" id="4726"/>
<dbReference type="RefSeq" id="XP_038076936.1">
    <property type="nucleotide sequence ID" value="XM_038221008.1"/>
</dbReference>
<name>A0A914BMG1_PATMI</name>
<keyword evidence="3" id="KW-1185">Reference proteome</keyword>
<evidence type="ECO:0000313" key="2">
    <source>
        <dbReference type="EnsemblMetazoa" id="XP_038076936.1"/>
    </source>
</evidence>
<reference evidence="2" key="1">
    <citation type="submission" date="2022-11" db="UniProtKB">
        <authorList>
            <consortium name="EnsemblMetazoa"/>
        </authorList>
    </citation>
    <scope>IDENTIFICATION</scope>
</reference>